<protein>
    <submittedName>
        <fullName evidence="1">Uncharacterized protein</fullName>
    </submittedName>
</protein>
<evidence type="ECO:0000313" key="1">
    <source>
        <dbReference type="EMBL" id="GAA0163957.1"/>
    </source>
</evidence>
<sequence>MGVLSSSLEASRTDLVRVKTSLQESVLEKEALALKLSEAEKSATNAVHTFKSIHAYQELLKDNTLLSSGSFVKGSPRTFHVLMPTSRSMINFFSRELLEFIGPWTYDLPDPIGSFPIGIELVLVLGLARLHDP</sequence>
<keyword evidence="2" id="KW-1185">Reference proteome</keyword>
<name>A0AAV3QIP0_LITER</name>
<organism evidence="1 2">
    <name type="scientific">Lithospermum erythrorhizon</name>
    <name type="common">Purple gromwell</name>
    <name type="synonym">Lithospermum officinale var. erythrorhizon</name>
    <dbReference type="NCBI Taxonomy" id="34254"/>
    <lineage>
        <taxon>Eukaryota</taxon>
        <taxon>Viridiplantae</taxon>
        <taxon>Streptophyta</taxon>
        <taxon>Embryophyta</taxon>
        <taxon>Tracheophyta</taxon>
        <taxon>Spermatophyta</taxon>
        <taxon>Magnoliopsida</taxon>
        <taxon>eudicotyledons</taxon>
        <taxon>Gunneridae</taxon>
        <taxon>Pentapetalae</taxon>
        <taxon>asterids</taxon>
        <taxon>lamiids</taxon>
        <taxon>Boraginales</taxon>
        <taxon>Boraginaceae</taxon>
        <taxon>Boraginoideae</taxon>
        <taxon>Lithospermeae</taxon>
        <taxon>Lithospermum</taxon>
    </lineage>
</organism>
<comment type="caution">
    <text evidence="1">The sequence shown here is derived from an EMBL/GenBank/DDBJ whole genome shotgun (WGS) entry which is preliminary data.</text>
</comment>
<proteinExistence type="predicted"/>
<reference evidence="1 2" key="1">
    <citation type="submission" date="2024-01" db="EMBL/GenBank/DDBJ databases">
        <title>The complete chloroplast genome sequence of Lithospermum erythrorhizon: insights into the phylogenetic relationship among Boraginaceae species and the maternal lineages of purple gromwells.</title>
        <authorList>
            <person name="Okada T."/>
            <person name="Watanabe K."/>
        </authorList>
    </citation>
    <scope>NUCLEOTIDE SEQUENCE [LARGE SCALE GENOMIC DNA]</scope>
</reference>
<accession>A0AAV3QIP0</accession>
<dbReference type="AlphaFoldDB" id="A0AAV3QIP0"/>
<dbReference type="EMBL" id="BAABME010004903">
    <property type="protein sequence ID" value="GAA0163957.1"/>
    <property type="molecule type" value="Genomic_DNA"/>
</dbReference>
<evidence type="ECO:0000313" key="2">
    <source>
        <dbReference type="Proteomes" id="UP001454036"/>
    </source>
</evidence>
<gene>
    <name evidence="1" type="ORF">LIER_19703</name>
</gene>
<dbReference type="Proteomes" id="UP001454036">
    <property type="component" value="Unassembled WGS sequence"/>
</dbReference>